<evidence type="ECO:0000313" key="3">
    <source>
        <dbReference type="EMBL" id="MVU76062.1"/>
    </source>
</evidence>
<organism evidence="3 4">
    <name type="scientific">Nocardia terrae</name>
    <dbReference type="NCBI Taxonomy" id="2675851"/>
    <lineage>
        <taxon>Bacteria</taxon>
        <taxon>Bacillati</taxon>
        <taxon>Actinomycetota</taxon>
        <taxon>Actinomycetes</taxon>
        <taxon>Mycobacteriales</taxon>
        <taxon>Nocardiaceae</taxon>
        <taxon>Nocardia</taxon>
    </lineage>
</organism>
<sequence>MVEYLWTSERRMTICETRILKLAVATAVGFVSASMLAAPATADPSPSLTVDGIQYFNADGSVHITGTYTCTGDQIKSLRNSQLRQGDAKSATTTRSGLLTCDGTAQDYTIDIPASGSVPFQPGPAEFSSTWQFYNDAGSHSEAQLTNIPVTLSDADRTARSR</sequence>
<evidence type="ECO:0000313" key="4">
    <source>
        <dbReference type="Proteomes" id="UP000466794"/>
    </source>
</evidence>
<dbReference type="InterPro" id="IPR046266">
    <property type="entry name" value="DUF6299"/>
</dbReference>
<feature type="domain" description="DUF6299" evidence="2">
    <location>
        <begin position="45"/>
        <end position="130"/>
    </location>
</feature>
<proteinExistence type="predicted"/>
<feature type="chain" id="PRO_5038709714" description="DUF6299 domain-containing protein" evidence="1">
    <location>
        <begin position="38"/>
        <end position="162"/>
    </location>
</feature>
<reference evidence="3 4" key="1">
    <citation type="submission" date="2019-12" db="EMBL/GenBank/DDBJ databases">
        <title>Nocardia sp. nov. ET3-3 isolated from soil.</title>
        <authorList>
            <person name="Kanchanasin P."/>
            <person name="Tanasupawat S."/>
            <person name="Yuki M."/>
            <person name="Kudo T."/>
        </authorList>
    </citation>
    <scope>NUCLEOTIDE SEQUENCE [LARGE SCALE GENOMIC DNA]</scope>
    <source>
        <strain evidence="3 4">ET3-3</strain>
    </source>
</reference>
<comment type="caution">
    <text evidence="3">The sequence shown here is derived from an EMBL/GenBank/DDBJ whole genome shotgun (WGS) entry which is preliminary data.</text>
</comment>
<accession>A0A7K1UNZ2</accession>
<dbReference type="Pfam" id="PF19816">
    <property type="entry name" value="DUF6299"/>
    <property type="match status" value="1"/>
</dbReference>
<dbReference type="Proteomes" id="UP000466794">
    <property type="component" value="Unassembled WGS sequence"/>
</dbReference>
<dbReference type="EMBL" id="WRPP01000001">
    <property type="protein sequence ID" value="MVU76062.1"/>
    <property type="molecule type" value="Genomic_DNA"/>
</dbReference>
<dbReference type="RefSeq" id="WP_157354814.1">
    <property type="nucleotide sequence ID" value="NZ_WRPP01000001.1"/>
</dbReference>
<keyword evidence="1" id="KW-0732">Signal</keyword>
<name>A0A7K1UNZ2_9NOCA</name>
<gene>
    <name evidence="3" type="ORF">GPX89_02245</name>
</gene>
<feature type="signal peptide" evidence="1">
    <location>
        <begin position="1"/>
        <end position="37"/>
    </location>
</feature>
<evidence type="ECO:0000259" key="2">
    <source>
        <dbReference type="Pfam" id="PF19816"/>
    </source>
</evidence>
<protein>
    <recommendedName>
        <fullName evidence="2">DUF6299 domain-containing protein</fullName>
    </recommendedName>
</protein>
<keyword evidence="4" id="KW-1185">Reference proteome</keyword>
<dbReference type="AlphaFoldDB" id="A0A7K1UNZ2"/>
<evidence type="ECO:0000256" key="1">
    <source>
        <dbReference type="SAM" id="SignalP"/>
    </source>
</evidence>